<organism evidence="1 2">
    <name type="scientific">Frigoriglobus tundricola</name>
    <dbReference type="NCBI Taxonomy" id="2774151"/>
    <lineage>
        <taxon>Bacteria</taxon>
        <taxon>Pseudomonadati</taxon>
        <taxon>Planctomycetota</taxon>
        <taxon>Planctomycetia</taxon>
        <taxon>Gemmatales</taxon>
        <taxon>Gemmataceae</taxon>
        <taxon>Frigoriglobus</taxon>
    </lineage>
</organism>
<dbReference type="RefSeq" id="WP_171475836.1">
    <property type="nucleotide sequence ID" value="NZ_CP053452.2"/>
</dbReference>
<accession>A0A6M5Z7B9</accession>
<evidence type="ECO:0000313" key="2">
    <source>
        <dbReference type="Proteomes" id="UP000503447"/>
    </source>
</evidence>
<gene>
    <name evidence="1" type="ORF">FTUN_8890</name>
</gene>
<dbReference type="EMBL" id="CP053452">
    <property type="protein sequence ID" value="QJX01251.1"/>
    <property type="molecule type" value="Genomic_DNA"/>
</dbReference>
<evidence type="ECO:0000313" key="1">
    <source>
        <dbReference type="EMBL" id="QJX01251.1"/>
    </source>
</evidence>
<name>A0A6M5Z7B9_9BACT</name>
<protein>
    <submittedName>
        <fullName evidence="1">Uncharacterized protein</fullName>
    </submittedName>
</protein>
<reference evidence="2" key="1">
    <citation type="submission" date="2020-05" db="EMBL/GenBank/DDBJ databases">
        <title>Frigoriglobus tundricola gen. nov., sp. nov., a psychrotolerant cellulolytic planctomycete of the family Gemmataceae with two divergent copies of 16S rRNA gene.</title>
        <authorList>
            <person name="Kulichevskaya I.S."/>
            <person name="Ivanova A.A."/>
            <person name="Naumoff D.G."/>
            <person name="Beletsky A.V."/>
            <person name="Rijpstra W.I.C."/>
            <person name="Sinninghe Damste J.S."/>
            <person name="Mardanov A.V."/>
            <person name="Ravin N.V."/>
            <person name="Dedysh S.N."/>
        </authorList>
    </citation>
    <scope>NUCLEOTIDE SEQUENCE [LARGE SCALE GENOMIC DNA]</scope>
    <source>
        <strain evidence="2">PL17</strain>
    </source>
</reference>
<dbReference type="KEGG" id="ftj:FTUN_8890"/>
<dbReference type="Proteomes" id="UP000503447">
    <property type="component" value="Chromosome"/>
</dbReference>
<proteinExistence type="predicted"/>
<sequence length="78" mass="8470">MISSDFSGRKPDPVSFIVPPEVLVRLLTAALIARQNAHLADLADHIHELALRDDARALAEAECDALRAIVGMAREVPE</sequence>
<keyword evidence="2" id="KW-1185">Reference proteome</keyword>
<dbReference type="AlphaFoldDB" id="A0A6M5Z7B9"/>